<dbReference type="RefSeq" id="WP_087209879.1">
    <property type="nucleotide sequence ID" value="NZ_CP021431.1"/>
</dbReference>
<feature type="chain" id="PRO_5012937173" description="Dihydroxy-acid dehydratase" evidence="1">
    <location>
        <begin position="24"/>
        <end position="199"/>
    </location>
</feature>
<protein>
    <recommendedName>
        <fullName evidence="4">Dihydroxy-acid dehydratase</fullName>
    </recommendedName>
</protein>
<dbReference type="PROSITE" id="PS51257">
    <property type="entry name" value="PROKAR_LIPOPROTEIN"/>
    <property type="match status" value="1"/>
</dbReference>
<dbReference type="EMBL" id="CP021431">
    <property type="protein sequence ID" value="ARU02238.1"/>
    <property type="molecule type" value="Genomic_DNA"/>
</dbReference>
<evidence type="ECO:0000313" key="3">
    <source>
        <dbReference type="Proteomes" id="UP000195273"/>
    </source>
</evidence>
<dbReference type="KEGG" id="lvs:LOKVESSMR4R_02947"/>
<dbReference type="AlphaFoldDB" id="A0A1Y0EFR0"/>
<feature type="signal peptide" evidence="1">
    <location>
        <begin position="1"/>
        <end position="23"/>
    </location>
</feature>
<evidence type="ECO:0000313" key="2">
    <source>
        <dbReference type="EMBL" id="ARU02238.1"/>
    </source>
</evidence>
<keyword evidence="1" id="KW-0732">Signal</keyword>
<dbReference type="OrthoDB" id="7877343at2"/>
<evidence type="ECO:0000256" key="1">
    <source>
        <dbReference type="SAM" id="SignalP"/>
    </source>
</evidence>
<gene>
    <name evidence="2" type="ORF">LOKVESSMR4R_02947</name>
</gene>
<dbReference type="Proteomes" id="UP000195273">
    <property type="component" value="Chromosome"/>
</dbReference>
<proteinExistence type="predicted"/>
<organism evidence="2 3">
    <name type="scientific">Yoonia vestfoldensis</name>
    <dbReference type="NCBI Taxonomy" id="245188"/>
    <lineage>
        <taxon>Bacteria</taxon>
        <taxon>Pseudomonadati</taxon>
        <taxon>Pseudomonadota</taxon>
        <taxon>Alphaproteobacteria</taxon>
        <taxon>Rhodobacterales</taxon>
        <taxon>Paracoccaceae</taxon>
        <taxon>Yoonia</taxon>
    </lineage>
</organism>
<evidence type="ECO:0008006" key="4">
    <source>
        <dbReference type="Google" id="ProtNLM"/>
    </source>
</evidence>
<name>A0A1Y0EFR0_9RHOB</name>
<keyword evidence="3" id="KW-1185">Reference proteome</keyword>
<reference evidence="2 3" key="1">
    <citation type="submission" date="2017-05" db="EMBL/GenBank/DDBJ databases">
        <title>Genome Sequence of Loktanella vestfoldensis Strain SMR4r Isolated from a Culture of the Diatom Skeletonema marinoi.</title>
        <authorList>
            <person name="Topel M."/>
            <person name="Pinder M.I.M."/>
            <person name="Johansson O.N."/>
            <person name="Kourtchenko O."/>
            <person name="Godhe A."/>
            <person name="Clarke A.K."/>
        </authorList>
    </citation>
    <scope>NUCLEOTIDE SEQUENCE [LARGE SCALE GENOMIC DNA]</scope>
    <source>
        <strain evidence="2 3">SMR4r</strain>
    </source>
</reference>
<sequence length="199" mass="20050">MIGRAIACVGIVALAACDPVVVAQPVTMLNGDLVVTPPEGYCADPLSSRPRAGFAVFAPCVTLGADAPVPSIIGVAIVQAGDAGSAMVTGGESALHEFLTSPQGAGLLDKGGSGATISVISSQAIGGRVIVHFRDTGPAPMAGLGSDEWRVFTDMNDRLVTVSVRGLDDAPLSAMRGRALLDQVLRGLSPGVMMADATP</sequence>
<accession>A0A1Y0EFR0</accession>